<evidence type="ECO:0000256" key="2">
    <source>
        <dbReference type="ARBA" id="ARBA00022472"/>
    </source>
</evidence>
<dbReference type="SMART" id="SM00733">
    <property type="entry name" value="Mterf"/>
    <property type="match status" value="6"/>
</dbReference>
<keyword evidence="2" id="KW-0804">Transcription</keyword>
<evidence type="ECO:0008006" key="6">
    <source>
        <dbReference type="Google" id="ProtNLM"/>
    </source>
</evidence>
<keyword evidence="5" id="KW-1185">Reference proteome</keyword>
<keyword evidence="2" id="KW-0805">Transcription regulation</keyword>
<keyword evidence="2" id="KW-0806">Transcription termination</keyword>
<comment type="similarity">
    <text evidence="1">Belongs to the mTERF family.</text>
</comment>
<dbReference type="Pfam" id="PF02536">
    <property type="entry name" value="mTERF"/>
    <property type="match status" value="1"/>
</dbReference>
<keyword evidence="3" id="KW-0809">Transit peptide</keyword>
<reference evidence="4" key="1">
    <citation type="submission" date="2020-03" db="EMBL/GenBank/DDBJ databases">
        <title>A high-quality chromosome-level genome assembly of a woody plant with both climbing and erect habits, Rhamnella rubrinervis.</title>
        <authorList>
            <person name="Lu Z."/>
            <person name="Yang Y."/>
            <person name="Zhu X."/>
            <person name="Sun Y."/>
        </authorList>
    </citation>
    <scope>NUCLEOTIDE SEQUENCE</scope>
    <source>
        <strain evidence="4">BYM</strain>
        <tissue evidence="4">Leaf</tissue>
    </source>
</reference>
<dbReference type="Proteomes" id="UP000796880">
    <property type="component" value="Unassembled WGS sequence"/>
</dbReference>
<gene>
    <name evidence="4" type="ORF">FNV43_RR20805</name>
</gene>
<comment type="caution">
    <text evidence="4">The sequence shown here is derived from an EMBL/GenBank/DDBJ whole genome shotgun (WGS) entry which is preliminary data.</text>
</comment>
<dbReference type="OrthoDB" id="637682at2759"/>
<dbReference type="GO" id="GO:0006353">
    <property type="term" value="P:DNA-templated transcription termination"/>
    <property type="evidence" value="ECO:0007669"/>
    <property type="project" value="UniProtKB-KW"/>
</dbReference>
<dbReference type="Gene3D" id="1.25.70.10">
    <property type="entry name" value="Transcription termination factor 3, mitochondrial"/>
    <property type="match status" value="1"/>
</dbReference>
<protein>
    <recommendedName>
        <fullName evidence="6">Transcription termination factor MTERF15, mitochondrial</fullName>
    </recommendedName>
</protein>
<accession>A0A8K0E1V4</accession>
<dbReference type="InterPro" id="IPR038538">
    <property type="entry name" value="MTERF_sf"/>
</dbReference>
<dbReference type="AlphaFoldDB" id="A0A8K0E1V4"/>
<dbReference type="PANTHER" id="PTHR13068">
    <property type="entry name" value="CGI-12 PROTEIN-RELATED"/>
    <property type="match status" value="1"/>
</dbReference>
<dbReference type="GO" id="GO:0003676">
    <property type="term" value="F:nucleic acid binding"/>
    <property type="evidence" value="ECO:0007669"/>
    <property type="project" value="InterPro"/>
</dbReference>
<dbReference type="EMBL" id="VOIH02000009">
    <property type="protein sequence ID" value="KAF3438049.1"/>
    <property type="molecule type" value="Genomic_DNA"/>
</dbReference>
<evidence type="ECO:0000256" key="1">
    <source>
        <dbReference type="ARBA" id="ARBA00007692"/>
    </source>
</evidence>
<dbReference type="InterPro" id="IPR003690">
    <property type="entry name" value="MTERF"/>
</dbReference>
<name>A0A8K0E1V4_9ROSA</name>
<evidence type="ECO:0000313" key="5">
    <source>
        <dbReference type="Proteomes" id="UP000796880"/>
    </source>
</evidence>
<dbReference type="PANTHER" id="PTHR13068:SF23">
    <property type="entry name" value="TRANSCRIPTION TERMINATION FACTOR MTERF15, MITOCHONDRIAL"/>
    <property type="match status" value="1"/>
</dbReference>
<sequence>MILSRLKLNSTPKKLQALSSVDSKSFSAVPIPAGFSHESLYRKRISLANLLHRYGFPSSQLHNFLSNNHFLLNSNLQETEKSLGVLLSFKIPQKSLVSLVIDCPGVLDFEFLKKWELGFSNLGSSVRPLMIKSVLEHSRKFQLDPVGVFRSMEVLRGIGFSDHSVSKILEGFPGLMLMNEIEIQRRIKFLMGIGIPIDGIDWVLSSFPLVLGFGVEDRLKPLLSEFKDLGFSEDLIRKEIVQEPRILGLELGELSRCLELLRTLKCREPIKEKIFSNGVFRAGFEVKLRVDYLCSLGLIKREAFGVLWREPRSITYKMEDIEKKIEFLLHRMRFNIHCLVEVPEYLGVNFDKQIVPRYNVIEYLRSNCGLGFEMGLRALVKPSRLKFYNIYVKPYPECEKMFGRYSDIDVKNKHPVGLWKLFKPQSFPESKQNVESIKLFMDTLV</sequence>
<organism evidence="4 5">
    <name type="scientific">Rhamnella rubrinervis</name>
    <dbReference type="NCBI Taxonomy" id="2594499"/>
    <lineage>
        <taxon>Eukaryota</taxon>
        <taxon>Viridiplantae</taxon>
        <taxon>Streptophyta</taxon>
        <taxon>Embryophyta</taxon>
        <taxon>Tracheophyta</taxon>
        <taxon>Spermatophyta</taxon>
        <taxon>Magnoliopsida</taxon>
        <taxon>eudicotyledons</taxon>
        <taxon>Gunneridae</taxon>
        <taxon>Pentapetalae</taxon>
        <taxon>rosids</taxon>
        <taxon>fabids</taxon>
        <taxon>Rosales</taxon>
        <taxon>Rhamnaceae</taxon>
        <taxon>rhamnoid group</taxon>
        <taxon>Rhamneae</taxon>
        <taxon>Rhamnella</taxon>
    </lineage>
</organism>
<evidence type="ECO:0000313" key="4">
    <source>
        <dbReference type="EMBL" id="KAF3438049.1"/>
    </source>
</evidence>
<proteinExistence type="inferred from homology"/>
<evidence type="ECO:0000256" key="3">
    <source>
        <dbReference type="ARBA" id="ARBA00022946"/>
    </source>
</evidence>